<dbReference type="Proteomes" id="UP000820669">
    <property type="component" value="Unassembled WGS sequence"/>
</dbReference>
<dbReference type="Pfam" id="PF02332">
    <property type="entry name" value="Phenol_Hydrox"/>
    <property type="match status" value="1"/>
</dbReference>
<evidence type="ECO:0000256" key="4">
    <source>
        <dbReference type="ARBA" id="ARBA00048941"/>
    </source>
</evidence>
<dbReference type="InterPro" id="IPR009078">
    <property type="entry name" value="Ferritin-like_SF"/>
</dbReference>
<evidence type="ECO:0000313" key="6">
    <source>
        <dbReference type="Proteomes" id="UP000820669"/>
    </source>
</evidence>
<evidence type="ECO:0000313" key="5">
    <source>
        <dbReference type="EMBL" id="NMH95811.1"/>
    </source>
</evidence>
<sequence>MTTSERSGRRRAKTWSLLGDVRRKVTPYEAVTAGFHYHFRRDPAPFELDPDMPLNRWYLEHREGSPFQVPNWEDYRDPFKLTYKEYISRQHERELYLDRLIDRYEELDAAAGLDAGWVATLEQLFVPLRFPLHGLQMISLYVGQMAPSSYITNPAAFQAGDEMRRIQRIAYWTKVLANAHGGNLATTDAARGPWTTGEAWQPLRETIEKLLIAYDWGEAFSALNLVVKPAIDTLLDRQLAGLADRNGDAFLGLLFAEFDHDAQRSRQWSQALVRYALAADPALRDVLGGWVAAWTPRADAAVAGLAPLFEGAPVPMKADEITAAVQTGRAELLAACGL</sequence>
<organism evidence="5 6">
    <name type="scientific">Pseudonocardia acidicola</name>
    <dbReference type="NCBI Taxonomy" id="2724939"/>
    <lineage>
        <taxon>Bacteria</taxon>
        <taxon>Bacillati</taxon>
        <taxon>Actinomycetota</taxon>
        <taxon>Actinomycetes</taxon>
        <taxon>Pseudonocardiales</taxon>
        <taxon>Pseudonocardiaceae</taxon>
        <taxon>Pseudonocardia</taxon>
    </lineage>
</organism>
<reference evidence="5 6" key="1">
    <citation type="submission" date="2020-04" db="EMBL/GenBank/DDBJ databases">
        <authorList>
            <person name="Klaysubun C."/>
            <person name="Duangmal K."/>
            <person name="Lipun K."/>
        </authorList>
    </citation>
    <scope>NUCLEOTIDE SEQUENCE [LARGE SCALE GENOMIC DNA]</scope>
    <source>
        <strain evidence="5 6">K10HN5</strain>
    </source>
</reference>
<dbReference type="CDD" id="cd01058">
    <property type="entry name" value="AAMH_B"/>
    <property type="match status" value="1"/>
</dbReference>
<gene>
    <name evidence="5" type="ORF">HF526_00495</name>
</gene>
<name>A0ABX1S2N1_9PSEU</name>
<evidence type="ECO:0000256" key="1">
    <source>
        <dbReference type="ARBA" id="ARBA00012710"/>
    </source>
</evidence>
<proteinExistence type="predicted"/>
<keyword evidence="3" id="KW-0503">Monooxygenase</keyword>
<dbReference type="InterPro" id="IPR012348">
    <property type="entry name" value="RNR-like"/>
</dbReference>
<keyword evidence="2" id="KW-0560">Oxidoreductase</keyword>
<dbReference type="Gene3D" id="1.10.620.20">
    <property type="entry name" value="Ribonucleotide Reductase, subunit A"/>
    <property type="match status" value="1"/>
</dbReference>
<dbReference type="InterPro" id="IPR003430">
    <property type="entry name" value="Phenol_Hydrox"/>
</dbReference>
<dbReference type="PIRSF" id="PIRSF000040">
    <property type="entry name" value="MMOH_comp"/>
    <property type="match status" value="1"/>
</dbReference>
<dbReference type="RefSeq" id="WP_169379184.1">
    <property type="nucleotide sequence ID" value="NZ_JAAXLA010000001.1"/>
</dbReference>
<comment type="caution">
    <text evidence="5">The sequence shown here is derived from an EMBL/GenBank/DDBJ whole genome shotgun (WGS) entry which is preliminary data.</text>
</comment>
<dbReference type="EC" id="1.14.13.227" evidence="1"/>
<comment type="catalytic activity">
    <reaction evidence="4">
        <text>propane + NADH + O2 + H(+) = propan-2-ol + NAD(+) + H2O</text>
        <dbReference type="Rhea" id="RHEA:49992"/>
        <dbReference type="ChEBI" id="CHEBI:15377"/>
        <dbReference type="ChEBI" id="CHEBI:15378"/>
        <dbReference type="ChEBI" id="CHEBI:15379"/>
        <dbReference type="ChEBI" id="CHEBI:17824"/>
        <dbReference type="ChEBI" id="CHEBI:32879"/>
        <dbReference type="ChEBI" id="CHEBI:57540"/>
        <dbReference type="ChEBI" id="CHEBI:57945"/>
        <dbReference type="EC" id="1.14.13.227"/>
    </reaction>
</comment>
<evidence type="ECO:0000256" key="3">
    <source>
        <dbReference type="ARBA" id="ARBA00023033"/>
    </source>
</evidence>
<keyword evidence="6" id="KW-1185">Reference proteome</keyword>
<evidence type="ECO:0000256" key="2">
    <source>
        <dbReference type="ARBA" id="ARBA00023002"/>
    </source>
</evidence>
<accession>A0ABX1S2N1</accession>
<dbReference type="SUPFAM" id="SSF47240">
    <property type="entry name" value="Ferritin-like"/>
    <property type="match status" value="1"/>
</dbReference>
<dbReference type="InterPro" id="IPR012078">
    <property type="entry name" value="MP_mOase_hydro"/>
</dbReference>
<protein>
    <recommendedName>
        <fullName evidence="1">propane 2-monooxygenase</fullName>
        <ecNumber evidence="1">1.14.13.227</ecNumber>
    </recommendedName>
</protein>
<dbReference type="EMBL" id="JAAXLA010000001">
    <property type="protein sequence ID" value="NMH95811.1"/>
    <property type="molecule type" value="Genomic_DNA"/>
</dbReference>